<evidence type="ECO:0000256" key="1">
    <source>
        <dbReference type="ARBA" id="ARBA00018672"/>
    </source>
</evidence>
<feature type="DNA-binding region" description="OmpR/PhoB-type" evidence="7">
    <location>
        <begin position="55"/>
        <end position="121"/>
    </location>
</feature>
<evidence type="ECO:0000256" key="2">
    <source>
        <dbReference type="ARBA" id="ARBA00023015"/>
    </source>
</evidence>
<dbReference type="InterPro" id="IPR039420">
    <property type="entry name" value="WalR-like"/>
</dbReference>
<reference evidence="10" key="2">
    <citation type="submission" date="2013-09" db="EMBL/GenBank/DDBJ databases">
        <title>Draft genome sequence of Anaerotruncus colihominis(DSM 17241).</title>
        <authorList>
            <person name="Sudarsanam P."/>
            <person name="Ley R."/>
            <person name="Guruge J."/>
            <person name="Turnbaugh P.J."/>
            <person name="Mahowald M."/>
            <person name="Liep D."/>
            <person name="Gordon J."/>
        </authorList>
    </citation>
    <scope>NUCLEOTIDE SEQUENCE</scope>
    <source>
        <strain evidence="10">DSM 17241</strain>
    </source>
</reference>
<feature type="modified residue" description="4-aspartylphosphate" evidence="6">
    <location>
        <position position="13"/>
    </location>
</feature>
<feature type="domain" description="OmpR/PhoB-type" evidence="9">
    <location>
        <begin position="55"/>
        <end position="121"/>
    </location>
</feature>
<dbReference type="Pfam" id="PF00072">
    <property type="entry name" value="Response_reg"/>
    <property type="match status" value="1"/>
</dbReference>
<keyword evidence="3 7" id="KW-0238">DNA-binding</keyword>
<keyword evidence="4" id="KW-0804">Transcription</keyword>
<evidence type="ECO:0000256" key="6">
    <source>
        <dbReference type="PROSITE-ProRule" id="PRU00169"/>
    </source>
</evidence>
<dbReference type="GO" id="GO:0000156">
    <property type="term" value="F:phosphorelay response regulator activity"/>
    <property type="evidence" value="ECO:0007669"/>
    <property type="project" value="TreeGrafter"/>
</dbReference>
<evidence type="ECO:0000256" key="5">
    <source>
        <dbReference type="ARBA" id="ARBA00024867"/>
    </source>
</evidence>
<dbReference type="InterPro" id="IPR036388">
    <property type="entry name" value="WH-like_DNA-bd_sf"/>
</dbReference>
<organism evidence="10 11">
    <name type="scientific">Anaerotruncus colihominis DSM 17241</name>
    <dbReference type="NCBI Taxonomy" id="445972"/>
    <lineage>
        <taxon>Bacteria</taxon>
        <taxon>Bacillati</taxon>
        <taxon>Bacillota</taxon>
        <taxon>Clostridia</taxon>
        <taxon>Eubacteriales</taxon>
        <taxon>Oscillospiraceae</taxon>
        <taxon>Anaerotruncus</taxon>
    </lineage>
</organism>
<dbReference type="GO" id="GO:0005829">
    <property type="term" value="C:cytosol"/>
    <property type="evidence" value="ECO:0007669"/>
    <property type="project" value="TreeGrafter"/>
</dbReference>
<evidence type="ECO:0000313" key="10">
    <source>
        <dbReference type="EMBL" id="EDS10339.1"/>
    </source>
</evidence>
<keyword evidence="2" id="KW-0805">Transcription regulation</keyword>
<dbReference type="InterPro" id="IPR001789">
    <property type="entry name" value="Sig_transdc_resp-reg_receiver"/>
</dbReference>
<evidence type="ECO:0000256" key="4">
    <source>
        <dbReference type="ARBA" id="ARBA00023163"/>
    </source>
</evidence>
<comment type="caution">
    <text evidence="10">The sequence shown here is derived from an EMBL/GenBank/DDBJ whole genome shotgun (WGS) entry which is preliminary data.</text>
</comment>
<evidence type="ECO:0000259" key="8">
    <source>
        <dbReference type="PROSITE" id="PS50110"/>
    </source>
</evidence>
<dbReference type="Gene3D" id="1.10.10.10">
    <property type="entry name" value="Winged helix-like DNA-binding domain superfamily/Winged helix DNA-binding domain"/>
    <property type="match status" value="1"/>
</dbReference>
<dbReference type="Pfam" id="PF00486">
    <property type="entry name" value="Trans_reg_C"/>
    <property type="match status" value="1"/>
</dbReference>
<gene>
    <name evidence="10" type="ORF">ANACOL_02941</name>
</gene>
<sequence length="121" mass="13668">MWQEGPYDLVILDVSLPDGSGYDPYQKICRTSKVPIILPTAADEETDMIMGLDMGGDDSSNGLFVQLLTHEVYKDGIRIDLTATEYKPLCFFIENPNIVLSPEQILRQLWDREENYNGIPG</sequence>
<dbReference type="Gene3D" id="3.40.50.2300">
    <property type="match status" value="1"/>
</dbReference>
<dbReference type="GO" id="GO:0032993">
    <property type="term" value="C:protein-DNA complex"/>
    <property type="evidence" value="ECO:0007669"/>
    <property type="project" value="TreeGrafter"/>
</dbReference>
<dbReference type="GO" id="GO:0006355">
    <property type="term" value="P:regulation of DNA-templated transcription"/>
    <property type="evidence" value="ECO:0007669"/>
    <property type="project" value="InterPro"/>
</dbReference>
<dbReference type="EMBL" id="ABGD02000024">
    <property type="protein sequence ID" value="EDS10339.1"/>
    <property type="molecule type" value="Genomic_DNA"/>
</dbReference>
<dbReference type="PANTHER" id="PTHR48111">
    <property type="entry name" value="REGULATOR OF RPOS"/>
    <property type="match status" value="1"/>
</dbReference>
<dbReference type="SUPFAM" id="SSF52172">
    <property type="entry name" value="CheY-like"/>
    <property type="match status" value="1"/>
</dbReference>
<dbReference type="PROSITE" id="PS51755">
    <property type="entry name" value="OMPR_PHOB"/>
    <property type="match status" value="1"/>
</dbReference>
<dbReference type="InterPro" id="IPR016032">
    <property type="entry name" value="Sig_transdc_resp-reg_C-effctor"/>
</dbReference>
<name>B0PEF0_9FIRM</name>
<dbReference type="HOGENOM" id="CLU_2033222_0_0_9"/>
<dbReference type="InterPro" id="IPR001867">
    <property type="entry name" value="OmpR/PhoB-type_DNA-bd"/>
</dbReference>
<dbReference type="eggNOG" id="COG0745">
    <property type="taxonomic scope" value="Bacteria"/>
</dbReference>
<accession>B0PEF0</accession>
<dbReference type="Proteomes" id="UP000003803">
    <property type="component" value="Unassembled WGS sequence"/>
</dbReference>
<comment type="function">
    <text evidence="5">May play the central regulatory role in sporulation. It may be an element of the effector pathway responsible for the activation of sporulation genes in response to nutritional stress. Spo0A may act in concert with spo0H (a sigma factor) to control the expression of some genes that are critical to the sporulation process.</text>
</comment>
<proteinExistence type="predicted"/>
<evidence type="ECO:0000256" key="3">
    <source>
        <dbReference type="ARBA" id="ARBA00023125"/>
    </source>
</evidence>
<dbReference type="STRING" id="169435.ERS852551_01791"/>
<dbReference type="SUPFAM" id="SSF46894">
    <property type="entry name" value="C-terminal effector domain of the bipartite response regulators"/>
    <property type="match status" value="1"/>
</dbReference>
<reference evidence="10" key="1">
    <citation type="submission" date="2007-11" db="EMBL/GenBank/DDBJ databases">
        <authorList>
            <person name="Fulton L."/>
            <person name="Clifton S."/>
            <person name="Fulton B."/>
            <person name="Xu J."/>
            <person name="Minx P."/>
            <person name="Pepin K.H."/>
            <person name="Johnson M."/>
            <person name="Thiruvilangam P."/>
            <person name="Bhonagiri V."/>
            <person name="Nash W.E."/>
            <person name="Mardis E.R."/>
            <person name="Wilson R.K."/>
        </authorList>
    </citation>
    <scope>NUCLEOTIDE SEQUENCE [LARGE SCALE GENOMIC DNA]</scope>
    <source>
        <strain evidence="10">DSM 17241</strain>
    </source>
</reference>
<dbReference type="InterPro" id="IPR011006">
    <property type="entry name" value="CheY-like_superfamily"/>
</dbReference>
<dbReference type="AlphaFoldDB" id="B0PEF0"/>
<keyword evidence="11" id="KW-1185">Reference proteome</keyword>
<dbReference type="PANTHER" id="PTHR48111:SF73">
    <property type="entry name" value="ALKALINE PHOSPHATASE SYNTHESIS TRANSCRIPTIONAL REGULATORY PROTEIN PHOP"/>
    <property type="match status" value="1"/>
</dbReference>
<dbReference type="PROSITE" id="PS50110">
    <property type="entry name" value="RESPONSE_REGULATORY"/>
    <property type="match status" value="1"/>
</dbReference>
<keyword evidence="6" id="KW-0597">Phosphoprotein</keyword>
<dbReference type="GO" id="GO:0000976">
    <property type="term" value="F:transcription cis-regulatory region binding"/>
    <property type="evidence" value="ECO:0007669"/>
    <property type="project" value="TreeGrafter"/>
</dbReference>
<evidence type="ECO:0000313" key="11">
    <source>
        <dbReference type="Proteomes" id="UP000003803"/>
    </source>
</evidence>
<evidence type="ECO:0000259" key="9">
    <source>
        <dbReference type="PROSITE" id="PS51755"/>
    </source>
</evidence>
<feature type="domain" description="Response regulatory" evidence="8">
    <location>
        <begin position="1"/>
        <end position="85"/>
    </location>
</feature>
<evidence type="ECO:0000256" key="7">
    <source>
        <dbReference type="PROSITE-ProRule" id="PRU01091"/>
    </source>
</evidence>
<protein>
    <recommendedName>
        <fullName evidence="1">Stage 0 sporulation protein A homolog</fullName>
    </recommendedName>
</protein>
<dbReference type="CDD" id="cd00383">
    <property type="entry name" value="trans_reg_C"/>
    <property type="match status" value="1"/>
</dbReference>